<keyword evidence="10" id="KW-0325">Glycoprotein</keyword>
<protein>
    <recommendedName>
        <fullName evidence="14 18">P2X purinoceptor</fullName>
    </recommendedName>
</protein>
<evidence type="ECO:0000256" key="7">
    <source>
        <dbReference type="ARBA" id="ARBA00023065"/>
    </source>
</evidence>
<dbReference type="AlphaFoldDB" id="A0AA88LHC9"/>
<evidence type="ECO:0000313" key="20">
    <source>
        <dbReference type="EMBL" id="KAK2816284.1"/>
    </source>
</evidence>
<gene>
    <name evidence="20" type="ORF">Q7C36_022555</name>
</gene>
<dbReference type="Gene3D" id="1.10.287.940">
    <property type="entry name" value="atp-gated p2x4 ion channel"/>
    <property type="match status" value="1"/>
</dbReference>
<feature type="compositionally biased region" description="Basic and acidic residues" evidence="19">
    <location>
        <begin position="373"/>
        <end position="393"/>
    </location>
</feature>
<name>A0AA88LHC9_TACVA</name>
<dbReference type="InterPro" id="IPR027309">
    <property type="entry name" value="P2X_extracellular_dom_sf"/>
</dbReference>
<dbReference type="PANTHER" id="PTHR10125">
    <property type="entry name" value="P2X PURINOCEPTOR"/>
    <property type="match status" value="1"/>
</dbReference>
<evidence type="ECO:0000256" key="11">
    <source>
        <dbReference type="ARBA" id="ARBA00023286"/>
    </source>
</evidence>
<dbReference type="GO" id="GO:0033198">
    <property type="term" value="P:response to ATP"/>
    <property type="evidence" value="ECO:0007669"/>
    <property type="project" value="InterPro"/>
</dbReference>
<accession>A0AA88LHC9</accession>
<dbReference type="GO" id="GO:0005524">
    <property type="term" value="F:ATP binding"/>
    <property type="evidence" value="ECO:0007669"/>
    <property type="project" value="UniProtKB-UniRule"/>
</dbReference>
<feature type="disulfide bond" evidence="16">
    <location>
        <begin position="134"/>
        <end position="158"/>
    </location>
</feature>
<sequence>MAARCRQRIYALFEYKTEKFFIAKNKKVGLVFRLIQLAVLGYLIGWVFIWKKGYQEREEAIQSSVYTKLKGSAVANTTELGSRVWGAEDYVIPSQGDNVFVIITNYLETPNQRLSFCAESPDIPDGVCSHDHDCTKDESVKAGHGVKMGRCLNDTGTCQIYGWCPVEHSHTPMEPVLRKAENFSVYIRNFIKFPKFDFSKSNVLPSSNHSYLKSCYYDKVHHPFCPIFRVGDIVQWAGHIFQEMAVKGGTIGMGIEWNCDLDKDFSKCTPEYSFTRLDITKGSNISGYNFRFARYYKDKDGKPYRSLFKVYGIRFDIMVNGEAGKFSIVPTVVNIGSGVALMGVGVFFCDMILVYLMKRSSFYRQRKFETITEMPDRRPREKKQKERRDKLDLENQLQLSSPNRSRRKHKHRSPSKHKHSSSEQKHVKDTTARSNRSPDRKAVA</sequence>
<dbReference type="GO" id="GO:0098794">
    <property type="term" value="C:postsynapse"/>
    <property type="evidence" value="ECO:0007669"/>
    <property type="project" value="GOC"/>
</dbReference>
<evidence type="ECO:0000313" key="21">
    <source>
        <dbReference type="Proteomes" id="UP001187315"/>
    </source>
</evidence>
<evidence type="ECO:0000256" key="19">
    <source>
        <dbReference type="SAM" id="MobiDB-lite"/>
    </source>
</evidence>
<evidence type="ECO:0000256" key="16">
    <source>
        <dbReference type="PIRSR" id="PIRSR005713-2"/>
    </source>
</evidence>
<keyword evidence="21" id="KW-1185">Reference proteome</keyword>
<keyword evidence="6 18" id="KW-1133">Transmembrane helix</keyword>
<evidence type="ECO:0000256" key="3">
    <source>
        <dbReference type="ARBA" id="ARBA00022448"/>
    </source>
</evidence>
<feature type="transmembrane region" description="Helical" evidence="18">
    <location>
        <begin position="30"/>
        <end position="50"/>
    </location>
</feature>
<evidence type="ECO:0000256" key="10">
    <source>
        <dbReference type="ARBA" id="ARBA00023180"/>
    </source>
</evidence>
<evidence type="ECO:0000256" key="8">
    <source>
        <dbReference type="ARBA" id="ARBA00023136"/>
    </source>
</evidence>
<comment type="caution">
    <text evidence="20">The sequence shown here is derived from an EMBL/GenBank/DDBJ whole genome shotgun (WGS) entry which is preliminary data.</text>
</comment>
<evidence type="ECO:0000256" key="1">
    <source>
        <dbReference type="ARBA" id="ARBA00004651"/>
    </source>
</evidence>
<dbReference type="InterPro" id="IPR053792">
    <property type="entry name" value="P2X_RECEPTOR_CS"/>
</dbReference>
<keyword evidence="5 18" id="KW-0812">Transmembrane</keyword>
<dbReference type="Pfam" id="PF00864">
    <property type="entry name" value="P2X_receptor"/>
    <property type="match status" value="1"/>
</dbReference>
<keyword evidence="8 14" id="KW-0472">Membrane</keyword>
<keyword evidence="12 18" id="KW-0407">Ion channel</keyword>
<evidence type="ECO:0000256" key="2">
    <source>
        <dbReference type="ARBA" id="ARBA00009848"/>
    </source>
</evidence>
<dbReference type="FunFam" id="2.60.490.10:FF:000001">
    <property type="entry name" value="P2X purinoceptor"/>
    <property type="match status" value="1"/>
</dbReference>
<dbReference type="NCBIfam" id="TIGR00863">
    <property type="entry name" value="P2X"/>
    <property type="match status" value="1"/>
</dbReference>
<feature type="disulfide bond" evidence="16">
    <location>
        <begin position="128"/>
        <end position="151"/>
    </location>
</feature>
<dbReference type="PIRSF" id="PIRSF005713">
    <property type="entry name" value="P2X_purinoceptor"/>
    <property type="match status" value="1"/>
</dbReference>
<feature type="binding site" evidence="15">
    <location>
        <begin position="68"/>
        <end position="70"/>
    </location>
    <ligand>
        <name>ATP</name>
        <dbReference type="ChEBI" id="CHEBI:30616"/>
        <note>ligand shared between two neighboring subunits of the homotrimer</note>
    </ligand>
</feature>
<evidence type="ECO:0000256" key="12">
    <source>
        <dbReference type="ARBA" id="ARBA00023303"/>
    </source>
</evidence>
<evidence type="ECO:0000256" key="6">
    <source>
        <dbReference type="ARBA" id="ARBA00022989"/>
    </source>
</evidence>
<dbReference type="Proteomes" id="UP001187315">
    <property type="component" value="Unassembled WGS sequence"/>
</dbReference>
<evidence type="ECO:0000256" key="9">
    <source>
        <dbReference type="ARBA" id="ARBA00023157"/>
    </source>
</evidence>
<feature type="disulfide bond" evidence="16">
    <location>
        <begin position="117"/>
        <end position="164"/>
    </location>
</feature>
<keyword evidence="18" id="KW-0675">Receptor</keyword>
<feature type="compositionally biased region" description="Basic and acidic residues" evidence="19">
    <location>
        <begin position="420"/>
        <end position="444"/>
    </location>
</feature>
<organism evidence="20 21">
    <name type="scientific">Tachysurus vachellii</name>
    <name type="common">Darkbarbel catfish</name>
    <name type="synonym">Pelteobagrus vachellii</name>
    <dbReference type="NCBI Taxonomy" id="175792"/>
    <lineage>
        <taxon>Eukaryota</taxon>
        <taxon>Metazoa</taxon>
        <taxon>Chordata</taxon>
        <taxon>Craniata</taxon>
        <taxon>Vertebrata</taxon>
        <taxon>Euteleostomi</taxon>
        <taxon>Actinopterygii</taxon>
        <taxon>Neopterygii</taxon>
        <taxon>Teleostei</taxon>
        <taxon>Ostariophysi</taxon>
        <taxon>Siluriformes</taxon>
        <taxon>Bagridae</taxon>
        <taxon>Tachysurus</taxon>
    </lineage>
</organism>
<reference evidence="20" key="1">
    <citation type="submission" date="2023-08" db="EMBL/GenBank/DDBJ databases">
        <title>Pelteobagrus vachellii genome.</title>
        <authorList>
            <person name="Liu H."/>
        </authorList>
    </citation>
    <scope>NUCLEOTIDE SEQUENCE</scope>
    <source>
        <strain evidence="20">PRFRI_2022a</strain>
        <tissue evidence="20">Muscle</tissue>
    </source>
</reference>
<evidence type="ECO:0000256" key="4">
    <source>
        <dbReference type="ARBA" id="ARBA00022475"/>
    </source>
</evidence>
<keyword evidence="3 14" id="KW-0813">Transport</keyword>
<comment type="function">
    <text evidence="18">Receptor for ATP that acts as a ligand-gated ion channel.</text>
</comment>
<feature type="transmembrane region" description="Helical" evidence="18">
    <location>
        <begin position="335"/>
        <end position="357"/>
    </location>
</feature>
<keyword evidence="7 14" id="KW-0406">Ion transport</keyword>
<feature type="binding site" evidence="15">
    <location>
        <begin position="289"/>
        <end position="291"/>
    </location>
    <ligand>
        <name>ATP</name>
        <dbReference type="ChEBI" id="CHEBI:30616"/>
        <note>ligand shared between two neighboring subunits of the homotrimer</note>
    </ligand>
</feature>
<dbReference type="InterPro" id="IPR059116">
    <property type="entry name" value="P2X_receptor"/>
</dbReference>
<dbReference type="PRINTS" id="PR01307">
    <property type="entry name" value="P2XRECEPTOR"/>
</dbReference>
<keyword evidence="15" id="KW-0067">ATP-binding</keyword>
<evidence type="ECO:0000256" key="17">
    <source>
        <dbReference type="PIRSR" id="PIRSR005713-3"/>
    </source>
</evidence>
<feature type="disulfide bond" evidence="16">
    <location>
        <begin position="259"/>
        <end position="268"/>
    </location>
</feature>
<feature type="disulfide bond" evidence="16">
    <location>
        <begin position="215"/>
        <end position="225"/>
    </location>
</feature>
<keyword evidence="15" id="KW-0547">Nucleotide-binding</keyword>
<dbReference type="EMBL" id="JAVHJS010000025">
    <property type="protein sequence ID" value="KAK2816284.1"/>
    <property type="molecule type" value="Genomic_DNA"/>
</dbReference>
<dbReference type="InterPro" id="IPR001429">
    <property type="entry name" value="P2X_purnocptor"/>
</dbReference>
<evidence type="ECO:0000256" key="14">
    <source>
        <dbReference type="PIRNR" id="PIRNR005713"/>
    </source>
</evidence>
<dbReference type="PANTHER" id="PTHR10125:SF12">
    <property type="entry name" value="P2X PURINOCEPTOR 5"/>
    <property type="match status" value="1"/>
</dbReference>
<feature type="binding site" evidence="15">
    <location>
        <position position="309"/>
    </location>
    <ligand>
        <name>ATP</name>
        <dbReference type="ChEBI" id="CHEBI:30616"/>
        <note>ligand shared between two neighboring subunits of the homotrimer</note>
    </ligand>
</feature>
<evidence type="ECO:0000256" key="5">
    <source>
        <dbReference type="ARBA" id="ARBA00022692"/>
    </source>
</evidence>
<keyword evidence="11 14" id="KW-1071">Ligand-gated ion channel</keyword>
<evidence type="ECO:0000256" key="13">
    <source>
        <dbReference type="ARBA" id="ARBA00036634"/>
    </source>
</evidence>
<comment type="catalytic activity">
    <reaction evidence="13">
        <text>Ca(2+)(in) = Ca(2+)(out)</text>
        <dbReference type="Rhea" id="RHEA:29671"/>
        <dbReference type="ChEBI" id="CHEBI:29108"/>
    </reaction>
</comment>
<keyword evidence="9 16" id="KW-1015">Disulfide bond</keyword>
<feature type="compositionally biased region" description="Basic residues" evidence="19">
    <location>
        <begin position="404"/>
        <end position="419"/>
    </location>
</feature>
<dbReference type="PROSITE" id="PS01212">
    <property type="entry name" value="P2X_RECEPTOR"/>
    <property type="match status" value="1"/>
</dbReference>
<dbReference type="GO" id="GO:0005886">
    <property type="term" value="C:plasma membrane"/>
    <property type="evidence" value="ECO:0007669"/>
    <property type="project" value="UniProtKB-SubCell"/>
</dbReference>
<evidence type="ECO:0000256" key="18">
    <source>
        <dbReference type="RuleBase" id="RU000681"/>
    </source>
</evidence>
<feature type="region of interest" description="Disordered" evidence="19">
    <location>
        <begin position="373"/>
        <end position="444"/>
    </location>
</feature>
<feature type="glycosylation site" description="N-linked (GlcNAc...) asparagine" evidence="17">
    <location>
        <position position="182"/>
    </location>
</feature>
<dbReference type="GO" id="GO:0001614">
    <property type="term" value="F:purinergic nucleotide receptor activity"/>
    <property type="evidence" value="ECO:0007669"/>
    <property type="project" value="UniProtKB-UniRule"/>
</dbReference>
<dbReference type="GO" id="GO:0004931">
    <property type="term" value="F:extracellularly ATP-gated monoatomic cation channel activity"/>
    <property type="evidence" value="ECO:0007669"/>
    <property type="project" value="UniProtKB-UniRule"/>
</dbReference>
<proteinExistence type="inferred from homology"/>
<evidence type="ECO:0000256" key="15">
    <source>
        <dbReference type="PIRSR" id="PIRSR005713-1"/>
    </source>
</evidence>
<dbReference type="GO" id="GO:0070588">
    <property type="term" value="P:calcium ion transmembrane transport"/>
    <property type="evidence" value="ECO:0007669"/>
    <property type="project" value="TreeGrafter"/>
</dbReference>
<comment type="subcellular location">
    <subcellularLocation>
        <location evidence="1">Cell membrane</location>
        <topology evidence="1">Multi-pass membrane protein</topology>
    </subcellularLocation>
    <subcellularLocation>
        <location evidence="18">Membrane</location>
        <topology evidence="18">Multi-pass membrane protein</topology>
    </subcellularLocation>
</comment>
<dbReference type="Gene3D" id="2.60.490.10">
    <property type="entry name" value="atp-gated p2x4 ion channel domain"/>
    <property type="match status" value="1"/>
</dbReference>
<keyword evidence="4" id="KW-1003">Cell membrane</keyword>
<comment type="similarity">
    <text evidence="2 14 18">Belongs to the P2X receptor family.</text>
</comment>